<feature type="signal peptide" evidence="1">
    <location>
        <begin position="1"/>
        <end position="27"/>
    </location>
</feature>
<keyword evidence="1" id="KW-0732">Signal</keyword>
<comment type="caution">
    <text evidence="2">The sequence shown here is derived from an EMBL/GenBank/DDBJ whole genome shotgun (WGS) entry which is preliminary data.</text>
</comment>
<name>A0A316ARQ9_9BACT</name>
<dbReference type="InterPro" id="IPR051200">
    <property type="entry name" value="Host-pathogen_enzymatic-act"/>
</dbReference>
<proteinExistence type="predicted"/>
<dbReference type="Pfam" id="PF16819">
    <property type="entry name" value="DUF5074"/>
    <property type="match status" value="1"/>
</dbReference>
<sequence>MINTYNRMKTRIISACALVAASIGTWSCNQSDPKPKGDYVQGVFVINEGNFSSNNGSLAFFARENTTAEADIFNIVNGQTLKGGIQGYAVSDEKGLILVDNSAAGQDEIQIVDANTMESLATIGSPDVENPRNVVVVDDHTAYVSCWGTTGTYPNFFVSNGYIAVVDLASNSIKKRISVAKGAENMVYANGQLIVGTVDYSGVNTLTVINTATNEVAKEISMIAAPNPIGADASGKLWVQAGLQVFQIDQASWINEKTITLSTDASKSAGNFALSNDKQTIFFNLSYYDANYVSQGQTYAFKVSDNAVDLSKPLINRVFTGLAVDPLQGLIYGAVTPSYAQAGYAVRYRTDGSVVDSVKVGIAPTGFVFK</sequence>
<accession>A0A316ARQ9</accession>
<feature type="chain" id="PRO_5016365896" description="DNA-binding beta-propeller fold protein YncE" evidence="1">
    <location>
        <begin position="28"/>
        <end position="370"/>
    </location>
</feature>
<dbReference type="InterPro" id="IPR031815">
    <property type="entry name" value="DUF5074"/>
</dbReference>
<dbReference type="OrthoDB" id="9773938at2"/>
<reference evidence="2 3" key="1">
    <citation type="submission" date="2018-03" db="EMBL/GenBank/DDBJ databases">
        <title>Genomic Encyclopedia of Archaeal and Bacterial Type Strains, Phase II (KMG-II): from individual species to whole genera.</title>
        <authorList>
            <person name="Goeker M."/>
        </authorList>
    </citation>
    <scope>NUCLEOTIDE SEQUENCE [LARGE SCALE GENOMIC DNA]</scope>
    <source>
        <strain evidence="2 3">DSM 100346</strain>
    </source>
</reference>
<dbReference type="EMBL" id="QGDT01000001">
    <property type="protein sequence ID" value="PWJ60046.1"/>
    <property type="molecule type" value="Genomic_DNA"/>
</dbReference>
<organism evidence="2 3">
    <name type="scientific">Dyadobacter jejuensis</name>
    <dbReference type="NCBI Taxonomy" id="1082580"/>
    <lineage>
        <taxon>Bacteria</taxon>
        <taxon>Pseudomonadati</taxon>
        <taxon>Bacteroidota</taxon>
        <taxon>Cytophagia</taxon>
        <taxon>Cytophagales</taxon>
        <taxon>Spirosomataceae</taxon>
        <taxon>Dyadobacter</taxon>
    </lineage>
</organism>
<dbReference type="AlphaFoldDB" id="A0A316ARQ9"/>
<keyword evidence="3" id="KW-1185">Reference proteome</keyword>
<dbReference type="Proteomes" id="UP000245880">
    <property type="component" value="Unassembled WGS sequence"/>
</dbReference>
<dbReference type="Gene3D" id="2.130.10.10">
    <property type="entry name" value="YVTN repeat-like/Quinoprotein amine dehydrogenase"/>
    <property type="match status" value="1"/>
</dbReference>
<protein>
    <recommendedName>
        <fullName evidence="4">DNA-binding beta-propeller fold protein YncE</fullName>
    </recommendedName>
</protein>
<evidence type="ECO:0000313" key="3">
    <source>
        <dbReference type="Proteomes" id="UP000245880"/>
    </source>
</evidence>
<dbReference type="PANTHER" id="PTHR47197:SF3">
    <property type="entry name" value="DIHYDRO-HEME D1 DEHYDROGENASE"/>
    <property type="match status" value="1"/>
</dbReference>
<evidence type="ECO:0000256" key="1">
    <source>
        <dbReference type="SAM" id="SignalP"/>
    </source>
</evidence>
<dbReference type="InterPro" id="IPR015943">
    <property type="entry name" value="WD40/YVTN_repeat-like_dom_sf"/>
</dbReference>
<dbReference type="SUPFAM" id="SSF50974">
    <property type="entry name" value="Nitrous oxide reductase, N-terminal domain"/>
    <property type="match status" value="1"/>
</dbReference>
<evidence type="ECO:0000313" key="2">
    <source>
        <dbReference type="EMBL" id="PWJ60046.1"/>
    </source>
</evidence>
<dbReference type="PANTHER" id="PTHR47197">
    <property type="entry name" value="PROTEIN NIRF"/>
    <property type="match status" value="1"/>
</dbReference>
<gene>
    <name evidence="2" type="ORF">CLV98_101222</name>
</gene>
<evidence type="ECO:0008006" key="4">
    <source>
        <dbReference type="Google" id="ProtNLM"/>
    </source>
</evidence>
<dbReference type="InterPro" id="IPR011045">
    <property type="entry name" value="N2O_reductase_N"/>
</dbReference>